<dbReference type="AlphaFoldDB" id="A0A6I6E383"/>
<organism evidence="2 3">
    <name type="scientific">Thermochromatium tepidum ATCC 43061</name>
    <dbReference type="NCBI Taxonomy" id="316276"/>
    <lineage>
        <taxon>Bacteria</taxon>
        <taxon>Pseudomonadati</taxon>
        <taxon>Pseudomonadota</taxon>
        <taxon>Gammaproteobacteria</taxon>
        <taxon>Chromatiales</taxon>
        <taxon>Chromatiaceae</taxon>
        <taxon>Thermochromatium</taxon>
    </lineage>
</organism>
<dbReference type="RefSeq" id="WP_153974391.1">
    <property type="nucleotide sequence ID" value="NZ_CP039268.1"/>
</dbReference>
<dbReference type="OrthoDB" id="129664at2"/>
<accession>A0A6I6E383</accession>
<keyword evidence="3" id="KW-1185">Reference proteome</keyword>
<protein>
    <recommendedName>
        <fullName evidence="4">CCHC-type domain-containing protein</fullName>
    </recommendedName>
</protein>
<evidence type="ECO:0000256" key="1">
    <source>
        <dbReference type="SAM" id="MobiDB-lite"/>
    </source>
</evidence>
<dbReference type="Proteomes" id="UP000426424">
    <property type="component" value="Chromosome"/>
</dbReference>
<evidence type="ECO:0000313" key="3">
    <source>
        <dbReference type="Proteomes" id="UP000426424"/>
    </source>
</evidence>
<evidence type="ECO:0008006" key="4">
    <source>
        <dbReference type="Google" id="ProtNLM"/>
    </source>
</evidence>
<name>A0A6I6E383_THETI</name>
<sequence>MNTEIVGKCWNCEAALSQSDYGREASCLACGKPTHVCRNCRHYARGRPNDCLEPLAERVLDKTHANFCEHFEPSLTPAAGASPAPEDLAKAAQDLFK</sequence>
<feature type="region of interest" description="Disordered" evidence="1">
    <location>
        <begin position="75"/>
        <end position="97"/>
    </location>
</feature>
<dbReference type="KEGG" id="ttp:E6P07_03835"/>
<evidence type="ECO:0000313" key="2">
    <source>
        <dbReference type="EMBL" id="QGU32192.1"/>
    </source>
</evidence>
<proteinExistence type="predicted"/>
<gene>
    <name evidence="2" type="ORF">E6P07_03835</name>
</gene>
<dbReference type="EMBL" id="CP039268">
    <property type="protein sequence ID" value="QGU32192.1"/>
    <property type="molecule type" value="Genomic_DNA"/>
</dbReference>
<reference evidence="2 3" key="1">
    <citation type="submission" date="2019-12" db="EMBL/GenBank/DDBJ databases">
        <title>The complete genome of the thermophilic, anoxygenic phototrophic gammaproteobacterium Thermochromatium tepidum.</title>
        <authorList>
            <person name="Sattley W.M."/>
            <person name="Swingley W.D."/>
            <person name="Burchell B.M."/>
            <person name="Gurbani S.A."/>
            <person name="Kujawa C.M."/>
            <person name="Nuccio D.A."/>
            <person name="Schladweiler J."/>
            <person name="Shaffer K.N."/>
            <person name="Stokes L.M."/>
            <person name="Touchman J.W."/>
            <person name="Blankenship R.E."/>
            <person name="Madigan M.T."/>
        </authorList>
    </citation>
    <scope>NUCLEOTIDE SEQUENCE [LARGE SCALE GENOMIC DNA]</scope>
    <source>
        <strain evidence="2 3">ATCC 43061</strain>
    </source>
</reference>